<dbReference type="Proteomes" id="UP000008076">
    <property type="component" value="Unassembled WGS sequence"/>
</dbReference>
<dbReference type="RefSeq" id="XP_001741707.1">
    <property type="nucleotide sequence ID" value="XM_001741655.1"/>
</dbReference>
<keyword evidence="1" id="KW-0175">Coiled coil</keyword>
<feature type="coiled-coil region" evidence="1">
    <location>
        <begin position="66"/>
        <end position="93"/>
    </location>
</feature>
<reference evidence="4" key="1">
    <citation type="submission" date="2007-12" db="EMBL/GenBank/DDBJ databases">
        <title>Annotation of Entamoeba dispar SAW760.</title>
        <authorList>
            <person name="Lorenzi H."/>
            <person name="Inman J."/>
            <person name="Schobel S."/>
            <person name="Amedeo P."/>
            <person name="Caler E."/>
        </authorList>
    </citation>
    <scope>NUCLEOTIDE SEQUENCE [LARGE SCALE GENOMIC DNA]</scope>
    <source>
        <strain evidence="4">ATCC PRA-260 / SAW760</strain>
    </source>
</reference>
<dbReference type="VEuPathDB" id="AmoebaDB:EDI_327850"/>
<evidence type="ECO:0000256" key="2">
    <source>
        <dbReference type="SAM" id="MobiDB-lite"/>
    </source>
</evidence>
<protein>
    <submittedName>
        <fullName evidence="3">Uncharacterized protein</fullName>
    </submittedName>
</protein>
<feature type="compositionally biased region" description="Basic and acidic residues" evidence="2">
    <location>
        <begin position="99"/>
        <end position="120"/>
    </location>
</feature>
<keyword evidence="4" id="KW-1185">Reference proteome</keyword>
<dbReference type="KEGG" id="edi:EDI_327850"/>
<evidence type="ECO:0000313" key="4">
    <source>
        <dbReference type="Proteomes" id="UP000008076"/>
    </source>
</evidence>
<proteinExistence type="predicted"/>
<sequence>MYGTPKGYIRNISEEETEIEERPLILGDFSRLIKDISLINEKCKILTGGCELTIGDYPFISVKKILEGHIEIIDELEEAVKLFKKNNNLLIDKIKEGKRREEREKRIDEAEKKIKQETKPERRKTRPL</sequence>
<gene>
    <name evidence="3" type="ORF">EDI_327850</name>
</gene>
<dbReference type="eggNOG" id="ENOG502RHQ3">
    <property type="taxonomic scope" value="Eukaryota"/>
</dbReference>
<organism evidence="4">
    <name type="scientific">Entamoeba dispar (strain ATCC PRA-260 / SAW760)</name>
    <dbReference type="NCBI Taxonomy" id="370354"/>
    <lineage>
        <taxon>Eukaryota</taxon>
        <taxon>Amoebozoa</taxon>
        <taxon>Evosea</taxon>
        <taxon>Archamoebae</taxon>
        <taxon>Mastigamoebida</taxon>
        <taxon>Entamoebidae</taxon>
        <taxon>Entamoeba</taxon>
    </lineage>
</organism>
<feature type="region of interest" description="Disordered" evidence="2">
    <location>
        <begin position="99"/>
        <end position="128"/>
    </location>
</feature>
<dbReference type="AlphaFoldDB" id="B0EUG8"/>
<dbReference type="EMBL" id="DS550868">
    <property type="protein sequence ID" value="EDR21820.1"/>
    <property type="molecule type" value="Genomic_DNA"/>
</dbReference>
<dbReference type="GeneID" id="5914308"/>
<accession>B0EUG8</accession>
<evidence type="ECO:0000313" key="3">
    <source>
        <dbReference type="EMBL" id="EDR21820.1"/>
    </source>
</evidence>
<evidence type="ECO:0000256" key="1">
    <source>
        <dbReference type="SAM" id="Coils"/>
    </source>
</evidence>
<dbReference type="OrthoDB" id="10483961at2759"/>
<name>B0EUG8_ENTDS</name>
<dbReference type="OMA" id="TIGDYPF"/>